<dbReference type="Proteomes" id="UP000030649">
    <property type="component" value="Unassembled WGS sequence"/>
</dbReference>
<dbReference type="HOGENOM" id="CLU_3210696_0_0_2"/>
<organism evidence="1 2">
    <name type="scientific">Haloquadratum walsbyi J07HQW1</name>
    <dbReference type="NCBI Taxonomy" id="1238424"/>
    <lineage>
        <taxon>Archaea</taxon>
        <taxon>Methanobacteriati</taxon>
        <taxon>Methanobacteriota</taxon>
        <taxon>Stenosarchaea group</taxon>
        <taxon>Halobacteria</taxon>
        <taxon>Halobacteriales</taxon>
        <taxon>Haloferacaceae</taxon>
        <taxon>Haloquadratum</taxon>
    </lineage>
</organism>
<name>U1N409_9EURY</name>
<protein>
    <submittedName>
        <fullName evidence="1">Uncharacterized protein</fullName>
    </submittedName>
</protein>
<dbReference type="AlphaFoldDB" id="U1N409"/>
<dbReference type="EMBL" id="KE356560">
    <property type="protein sequence ID" value="ERG91128.1"/>
    <property type="molecule type" value="Genomic_DNA"/>
</dbReference>
<gene>
    <name evidence="1" type="ORF">J07HQW1_01160</name>
</gene>
<dbReference type="STRING" id="1238424.J07HQW1_01160"/>
<accession>U1N409</accession>
<reference evidence="1 2" key="1">
    <citation type="journal article" date="2013" name="PLoS ONE">
        <title>Assembly-driven community genomics of a hypersaline microbial ecosystem.</title>
        <authorList>
            <person name="Podell S."/>
            <person name="Ugalde J.A."/>
            <person name="Narasingarao P."/>
            <person name="Banfield J.F."/>
            <person name="Heidelberg K.B."/>
            <person name="Allen E.E."/>
        </authorList>
    </citation>
    <scope>NUCLEOTIDE SEQUENCE [LARGE SCALE GENOMIC DNA]</scope>
    <source>
        <strain evidence="2">J07HQW1</strain>
    </source>
</reference>
<evidence type="ECO:0000313" key="2">
    <source>
        <dbReference type="Proteomes" id="UP000030649"/>
    </source>
</evidence>
<evidence type="ECO:0000313" key="1">
    <source>
        <dbReference type="EMBL" id="ERG91128.1"/>
    </source>
</evidence>
<sequence length="44" mass="5099">MRGYSQNVEAVRAMIFHALIAWGYARSTHIHHTITPSQYHDMAE</sequence>
<proteinExistence type="predicted"/>